<feature type="chain" id="PRO_5020516344" evidence="3">
    <location>
        <begin position="25"/>
        <end position="118"/>
    </location>
</feature>
<dbReference type="RefSeq" id="WP_129209488.1">
    <property type="nucleotide sequence ID" value="NZ_BMGU01000002.1"/>
</dbReference>
<evidence type="ECO:0000256" key="2">
    <source>
        <dbReference type="ARBA" id="ARBA00023008"/>
    </source>
</evidence>
<dbReference type="GO" id="GO:0005507">
    <property type="term" value="F:copper ion binding"/>
    <property type="evidence" value="ECO:0007669"/>
    <property type="project" value="InterPro"/>
</dbReference>
<proteinExistence type="predicted"/>
<feature type="signal peptide" evidence="3">
    <location>
        <begin position="1"/>
        <end position="24"/>
    </location>
</feature>
<organism evidence="5 6">
    <name type="scientific">Silvibacterium dinghuense</name>
    <dbReference type="NCBI Taxonomy" id="1560006"/>
    <lineage>
        <taxon>Bacteria</taxon>
        <taxon>Pseudomonadati</taxon>
        <taxon>Acidobacteriota</taxon>
        <taxon>Terriglobia</taxon>
        <taxon>Terriglobales</taxon>
        <taxon>Acidobacteriaceae</taxon>
        <taxon>Silvibacterium</taxon>
    </lineage>
</organism>
<dbReference type="GO" id="GO:0046688">
    <property type="term" value="P:response to copper ion"/>
    <property type="evidence" value="ECO:0007669"/>
    <property type="project" value="InterPro"/>
</dbReference>
<protein>
    <submittedName>
        <fullName evidence="5">Copper resistance protein CopC</fullName>
    </submittedName>
</protein>
<evidence type="ECO:0000313" key="5">
    <source>
        <dbReference type="EMBL" id="RXS93718.1"/>
    </source>
</evidence>
<dbReference type="Gene3D" id="2.60.40.1220">
    <property type="match status" value="1"/>
</dbReference>
<keyword evidence="2" id="KW-0186">Copper</keyword>
<evidence type="ECO:0000256" key="1">
    <source>
        <dbReference type="ARBA" id="ARBA00022729"/>
    </source>
</evidence>
<dbReference type="PROSITE" id="PS51257">
    <property type="entry name" value="PROKAR_LIPOPROTEIN"/>
    <property type="match status" value="1"/>
</dbReference>
<evidence type="ECO:0000313" key="6">
    <source>
        <dbReference type="Proteomes" id="UP000290253"/>
    </source>
</evidence>
<evidence type="ECO:0000256" key="3">
    <source>
        <dbReference type="SAM" id="SignalP"/>
    </source>
</evidence>
<dbReference type="InterPro" id="IPR007348">
    <property type="entry name" value="CopC_dom"/>
</dbReference>
<dbReference type="OrthoDB" id="2353937at2"/>
<name>A0A4Q1S9L1_9BACT</name>
<keyword evidence="6" id="KW-1185">Reference proteome</keyword>
<dbReference type="SUPFAM" id="SSF81296">
    <property type="entry name" value="E set domains"/>
    <property type="match status" value="1"/>
</dbReference>
<comment type="caution">
    <text evidence="5">The sequence shown here is derived from an EMBL/GenBank/DDBJ whole genome shotgun (WGS) entry which is preliminary data.</text>
</comment>
<dbReference type="Proteomes" id="UP000290253">
    <property type="component" value="Unassembled WGS sequence"/>
</dbReference>
<feature type="domain" description="CopC" evidence="4">
    <location>
        <begin position="25"/>
        <end position="117"/>
    </location>
</feature>
<reference evidence="5 6" key="1">
    <citation type="journal article" date="2016" name="Int. J. Syst. Evol. Microbiol.">
        <title>Acidipila dinghuensis sp. nov., an acidobacterium isolated from forest soil.</title>
        <authorList>
            <person name="Jiang Y.W."/>
            <person name="Wang J."/>
            <person name="Chen M.H."/>
            <person name="Lv Y.Y."/>
            <person name="Qiu L.H."/>
        </authorList>
    </citation>
    <scope>NUCLEOTIDE SEQUENCE [LARGE SCALE GENOMIC DNA]</scope>
    <source>
        <strain evidence="5 6">DHOF10</strain>
    </source>
</reference>
<dbReference type="InterPro" id="IPR014756">
    <property type="entry name" value="Ig_E-set"/>
</dbReference>
<keyword evidence="1 3" id="KW-0732">Signal</keyword>
<dbReference type="EMBL" id="SDMK01000004">
    <property type="protein sequence ID" value="RXS93718.1"/>
    <property type="molecule type" value="Genomic_DNA"/>
</dbReference>
<sequence>MMKKTLLSLALVLGCMLAVPRAFAHAVLVSSTPAIHGTAHGPDVEIALKYNSRVDGARSTLTLVKVGGASQALTLEKQPAPEELLAHAKLGVGEYTIRWQAVAADGHITRGEIPFTVK</sequence>
<dbReference type="InterPro" id="IPR014755">
    <property type="entry name" value="Cu-Rt/internalin_Ig-like"/>
</dbReference>
<dbReference type="AlphaFoldDB" id="A0A4Q1S9L1"/>
<gene>
    <name evidence="5" type="ORF">ESZ00_16850</name>
</gene>
<dbReference type="GO" id="GO:0042597">
    <property type="term" value="C:periplasmic space"/>
    <property type="evidence" value="ECO:0007669"/>
    <property type="project" value="InterPro"/>
</dbReference>
<evidence type="ECO:0000259" key="4">
    <source>
        <dbReference type="Pfam" id="PF04234"/>
    </source>
</evidence>
<dbReference type="Pfam" id="PF04234">
    <property type="entry name" value="CopC"/>
    <property type="match status" value="1"/>
</dbReference>
<accession>A0A4Q1S9L1</accession>